<reference evidence="1 2" key="1">
    <citation type="submission" date="2016-10" db="EMBL/GenBank/DDBJ databases">
        <authorList>
            <person name="de Groot N.N."/>
        </authorList>
    </citation>
    <scope>NUCLEOTIDE SEQUENCE [LARGE SCALE GENOMIC DNA]</scope>
    <source>
        <strain evidence="1 2">DSM 23042</strain>
    </source>
</reference>
<organism evidence="1 2">
    <name type="scientific">Tranquillimonas rosea</name>
    <dbReference type="NCBI Taxonomy" id="641238"/>
    <lineage>
        <taxon>Bacteria</taxon>
        <taxon>Pseudomonadati</taxon>
        <taxon>Pseudomonadota</taxon>
        <taxon>Alphaproteobacteria</taxon>
        <taxon>Rhodobacterales</taxon>
        <taxon>Roseobacteraceae</taxon>
        <taxon>Tranquillimonas</taxon>
    </lineage>
</organism>
<sequence length="53" mass="6314">MSMIDRLQTGFQKRRQFNRTRRELRAMPLDVALDLDMAREDADLMARQAVYGR</sequence>
<gene>
    <name evidence="1" type="ORF">SAMN04490244_106288</name>
</gene>
<accession>A0A1H9V6I3</accession>
<dbReference type="AlphaFoldDB" id="A0A1H9V6I3"/>
<dbReference type="RefSeq" id="WP_177190456.1">
    <property type="nucleotide sequence ID" value="NZ_CBDDGO010000004.1"/>
</dbReference>
<proteinExistence type="predicted"/>
<evidence type="ECO:0000313" key="2">
    <source>
        <dbReference type="Proteomes" id="UP000198885"/>
    </source>
</evidence>
<keyword evidence="2" id="KW-1185">Reference proteome</keyword>
<dbReference type="EMBL" id="FOGU01000006">
    <property type="protein sequence ID" value="SES17366.1"/>
    <property type="molecule type" value="Genomic_DNA"/>
</dbReference>
<evidence type="ECO:0000313" key="1">
    <source>
        <dbReference type="EMBL" id="SES17366.1"/>
    </source>
</evidence>
<name>A0A1H9V6I3_9RHOB</name>
<protein>
    <recommendedName>
        <fullName evidence="3">DUF1127 domain-containing protein</fullName>
    </recommendedName>
</protein>
<dbReference type="Proteomes" id="UP000198885">
    <property type="component" value="Unassembled WGS sequence"/>
</dbReference>
<evidence type="ECO:0008006" key="3">
    <source>
        <dbReference type="Google" id="ProtNLM"/>
    </source>
</evidence>